<proteinExistence type="predicted"/>
<dbReference type="AlphaFoldDB" id="A0A9P0HTI5"/>
<keyword evidence="2" id="KW-1185">Reference proteome</keyword>
<gene>
    <name evidence="1" type="ORF">NEZAVI_LOCUS15122</name>
</gene>
<sequence>MPTRLPKLNWKFHDCPCPRRANHLCSSDMGLVAITYSGCSFVAVPVFRGRGGAPTMRPMIHPSRRTTARCRGPVYFQSTHQFVR</sequence>
<organism evidence="1 2">
    <name type="scientific">Nezara viridula</name>
    <name type="common">Southern green stink bug</name>
    <name type="synonym">Cimex viridulus</name>
    <dbReference type="NCBI Taxonomy" id="85310"/>
    <lineage>
        <taxon>Eukaryota</taxon>
        <taxon>Metazoa</taxon>
        <taxon>Ecdysozoa</taxon>
        <taxon>Arthropoda</taxon>
        <taxon>Hexapoda</taxon>
        <taxon>Insecta</taxon>
        <taxon>Pterygota</taxon>
        <taxon>Neoptera</taxon>
        <taxon>Paraneoptera</taxon>
        <taxon>Hemiptera</taxon>
        <taxon>Heteroptera</taxon>
        <taxon>Panheteroptera</taxon>
        <taxon>Pentatomomorpha</taxon>
        <taxon>Pentatomoidea</taxon>
        <taxon>Pentatomidae</taxon>
        <taxon>Pentatominae</taxon>
        <taxon>Nezara</taxon>
    </lineage>
</organism>
<name>A0A9P0HTI5_NEZVI</name>
<dbReference type="Proteomes" id="UP001152798">
    <property type="component" value="Chromosome 7"/>
</dbReference>
<dbReference type="EMBL" id="OV725083">
    <property type="protein sequence ID" value="CAH1407402.1"/>
    <property type="molecule type" value="Genomic_DNA"/>
</dbReference>
<accession>A0A9P0HTI5</accession>
<evidence type="ECO:0000313" key="2">
    <source>
        <dbReference type="Proteomes" id="UP001152798"/>
    </source>
</evidence>
<reference evidence="1" key="1">
    <citation type="submission" date="2022-01" db="EMBL/GenBank/DDBJ databases">
        <authorList>
            <person name="King R."/>
        </authorList>
    </citation>
    <scope>NUCLEOTIDE SEQUENCE</scope>
</reference>
<evidence type="ECO:0000313" key="1">
    <source>
        <dbReference type="EMBL" id="CAH1407402.1"/>
    </source>
</evidence>
<protein>
    <submittedName>
        <fullName evidence="1">Uncharacterized protein</fullName>
    </submittedName>
</protein>